<dbReference type="SUPFAM" id="SSF81995">
    <property type="entry name" value="beta-sandwich domain of Sec23/24"/>
    <property type="match status" value="1"/>
</dbReference>
<accession>A0A0N9U9J7</accession>
<feature type="region of interest" description="Disordered" evidence="1">
    <location>
        <begin position="1"/>
        <end position="123"/>
    </location>
</feature>
<evidence type="ECO:0000313" key="3">
    <source>
        <dbReference type="Proteomes" id="UP000058074"/>
    </source>
</evidence>
<organism evidence="2 3">
    <name type="scientific">Sphingopyxis macrogoltabida</name>
    <name type="common">Sphingomonas macrogoltabidus</name>
    <dbReference type="NCBI Taxonomy" id="33050"/>
    <lineage>
        <taxon>Bacteria</taxon>
        <taxon>Pseudomonadati</taxon>
        <taxon>Pseudomonadota</taxon>
        <taxon>Alphaproteobacteria</taxon>
        <taxon>Sphingomonadales</taxon>
        <taxon>Sphingomonadaceae</taxon>
        <taxon>Sphingopyxis</taxon>
    </lineage>
</organism>
<name>A0A0N9U9J7_SPHMC</name>
<proteinExistence type="predicted"/>
<reference evidence="2 3" key="1">
    <citation type="journal article" date="2015" name="Genome Announc.">
        <title>Complete Genome Sequence of Polypropylene Glycol- and Polyethylene Glycol-Degrading Sphingopyxis macrogoltabida Strain EY-1.</title>
        <authorList>
            <person name="Ohtsubo Y."/>
            <person name="Nagata Y."/>
            <person name="Numata M."/>
            <person name="Tsuchikane K."/>
            <person name="Hosoyama A."/>
            <person name="Yamazoe A."/>
            <person name="Tsuda M."/>
            <person name="Fujita N."/>
            <person name="Kawai F."/>
        </authorList>
    </citation>
    <scope>NUCLEOTIDE SEQUENCE [LARGE SCALE GENOMIC DNA]</scope>
    <source>
        <strain evidence="2 3">EY-1</strain>
    </source>
</reference>
<evidence type="ECO:0000313" key="2">
    <source>
        <dbReference type="EMBL" id="ALH79740.1"/>
    </source>
</evidence>
<dbReference type="InterPro" id="IPR049675">
    <property type="entry name" value="QatB"/>
</dbReference>
<dbReference type="KEGG" id="smag:AN936_05005"/>
<dbReference type="EMBL" id="CP012700">
    <property type="protein sequence ID" value="ALH79740.1"/>
    <property type="molecule type" value="Genomic_DNA"/>
</dbReference>
<dbReference type="Proteomes" id="UP000058074">
    <property type="component" value="Chromosome"/>
</dbReference>
<dbReference type="NCBIfam" id="NF041924">
    <property type="entry name" value="QatB"/>
    <property type="match status" value="1"/>
</dbReference>
<protein>
    <submittedName>
        <fullName evidence="2">Uncharacterized protein</fullName>
    </submittedName>
</protein>
<dbReference type="AlphaFoldDB" id="A0A0N9U9J7"/>
<feature type="compositionally biased region" description="Pro residues" evidence="1">
    <location>
        <begin position="17"/>
        <end position="77"/>
    </location>
</feature>
<sequence>MGTSASSRGPGSGPDIPIVPPWVDSPPQQPAPQPPQPIPTPGQTPTSPSPQAPQSPNPQVLPPPNPQPQPQPEPSPPGRWRGVRTSLGKFGGGGDDRGRHLRRGLGHYSRSGMGGSGNAARRMGGSARTASVLHSALTALANGEPLPQELGIDPQALVGLSPSEFADALVDAIRPIDGTQDAEATRDSVARALSDMLDQNADITSLTPQQVDQVTASTLGYDVALRIELDVGKAIIAKAPTKGDGLERLQEMKDYVREIVAAEYAEERSSVGTVGRAAIERISRNAIQQAFEVFEEDGEL</sequence>
<dbReference type="PATRIC" id="fig|33050.5.peg.1032"/>
<gene>
    <name evidence="2" type="ORF">AN936_05005</name>
</gene>
<evidence type="ECO:0000256" key="1">
    <source>
        <dbReference type="SAM" id="MobiDB-lite"/>
    </source>
</evidence>